<dbReference type="Proteomes" id="UP001221686">
    <property type="component" value="Unassembled WGS sequence"/>
</dbReference>
<dbReference type="RefSeq" id="WP_272088863.1">
    <property type="nucleotide sequence ID" value="NZ_JAQNDL010000003.1"/>
</dbReference>
<gene>
    <name evidence="1" type="ORF">POL25_25865</name>
</gene>
<name>A0ABT5E4U4_9BACT</name>
<comment type="caution">
    <text evidence="1">The sequence shown here is derived from an EMBL/GenBank/DDBJ whole genome shotgun (WGS) entry which is preliminary data.</text>
</comment>
<keyword evidence="2" id="KW-1185">Reference proteome</keyword>
<proteinExistence type="predicted"/>
<dbReference type="EMBL" id="JAQNDL010000003">
    <property type="protein sequence ID" value="MDC0720354.1"/>
    <property type="molecule type" value="Genomic_DNA"/>
</dbReference>
<sequence>MPRDGEALVQSPGVCAEALLPSAVSVVWDDVASDAKLLGTADPVTLVVTNVSDRAMQVRSFIELELDAGEPGQIALGTAGLAPGETFTTAFSLSERVPPAIRAHSSSRGIQATAEVMDGEGHRLELVHAPPIFYHWDADTLLIYGEHVLHKEMNHGLWGAPAALDEDEARFVRRAQVWSKD</sequence>
<evidence type="ECO:0000313" key="1">
    <source>
        <dbReference type="EMBL" id="MDC0720354.1"/>
    </source>
</evidence>
<accession>A0ABT5E4U4</accession>
<evidence type="ECO:0000313" key="2">
    <source>
        <dbReference type="Proteomes" id="UP001221686"/>
    </source>
</evidence>
<protein>
    <submittedName>
        <fullName evidence="1">Uncharacterized protein</fullName>
    </submittedName>
</protein>
<reference evidence="1 2" key="1">
    <citation type="submission" date="2022-11" db="EMBL/GenBank/DDBJ databases">
        <title>Minimal conservation of predation-associated metabolite biosynthetic gene clusters underscores biosynthetic potential of Myxococcota including descriptions for ten novel species: Archangium lansinium sp. nov., Myxococcus landrumus sp. nov., Nannocystis bai.</title>
        <authorList>
            <person name="Ahearne A."/>
            <person name="Stevens C."/>
            <person name="Dowd S."/>
        </authorList>
    </citation>
    <scope>NUCLEOTIDE SEQUENCE [LARGE SCALE GENOMIC DNA]</scope>
    <source>
        <strain evidence="1 2">BB15-2</strain>
    </source>
</reference>
<organism evidence="1 2">
    <name type="scientific">Nannocystis bainbridge</name>
    <dbReference type="NCBI Taxonomy" id="2995303"/>
    <lineage>
        <taxon>Bacteria</taxon>
        <taxon>Pseudomonadati</taxon>
        <taxon>Myxococcota</taxon>
        <taxon>Polyangia</taxon>
        <taxon>Nannocystales</taxon>
        <taxon>Nannocystaceae</taxon>
        <taxon>Nannocystis</taxon>
    </lineage>
</organism>